<protein>
    <submittedName>
        <fullName evidence="3">Titin-like</fullName>
    </submittedName>
</protein>
<keyword evidence="2" id="KW-1185">Reference proteome</keyword>
<feature type="compositionally biased region" description="Pro residues" evidence="1">
    <location>
        <begin position="9"/>
        <end position="18"/>
    </location>
</feature>
<evidence type="ECO:0000256" key="1">
    <source>
        <dbReference type="SAM" id="MobiDB-lite"/>
    </source>
</evidence>
<dbReference type="Proteomes" id="UP000694925">
    <property type="component" value="Unplaced"/>
</dbReference>
<name>A0AAJ7S5H9_9HYME</name>
<evidence type="ECO:0000313" key="2">
    <source>
        <dbReference type="Proteomes" id="UP000694925"/>
    </source>
</evidence>
<sequence length="1568" mass="177897">MTSQYQPNIPLPPWPPVYHPGSVPGMQTHPSSGSLPQNVLDQIRSCVGNTTPIFILPGGSCHQPTSHQQSQSNQGQQTGQSTVYCPPSFYPYPIPMPVFDSFGAQNRVKDGPGCSCCRRSQDFDGRVHLCCCNLQEREEHRCTVTSDDTICSRKNCPAAISLQALASQLLSLPGIISCAATRLILRKIPGSNITCTMEDTMDKALKSIDTLTKNQLLAESRNAQQVNALINLHMTTNLPSNIIPLLTLLQLKVNVLKAQVENLINKKVMECQASYGCEVETSGPIDPTILTMKTNAELRDLLSVLRQKECDERVNVNFSPYHSQKVIAEARLNNVQAKIQQIEGEFDRRRGCAVPTPTLTSRVIQQFSESRCTYGFTQAPLFEPYVQRSMESPDPFTPSIRNPRRLYLKPRDQKEGYKATSEIGTSSCKDTGTGECTVDCMDKAVEPKTSVDTCSCEESSSDDSFDGAKKKLRLKIDRKGLVTLTSVNCRLKDVPLLMLAPNVTRIEEDPKEVEEIKEMREHVERMLSEPILETETKVLEEDDDENDVELLPIRRKADSKQFGIITISDDEEIEKEVEKEPKKEIEIIVISDDEDEGEVDIRKEGMEEKPRKEILVITISDDEEEDIDQEKVEIKKEPEINEIILEHEDIEVKRKIKEEKEIPDHTIVKEEPKEEFATGISVKEELKEAIKEEPIEEKMKRTPPWKVTNALKTWQLKKKLKLTDKDIKTSVDILEEPKMETVEVPRVETVSVKEEPEEAIKAESIQEKVKPIPAWKVAHAAKTWQLRTKPKLPDKDIKSVDVSEELKTEREVETVPIKEEPEESKKPKFVTEAVIQLKPTVKKAELYIPPRVEATPVGEESPVFVTREEMETVPIKEPEETKESKFITSATIQLKPTVKKAELYIPSRVEATPVREKSPIFVTRAYIEPEVPKMQLRAQPEMEIKVESKIAKQKKTGQVIIPRFETTAVREEDTKSEPRKESYVRPKWKVAEAVKTWEKRKEVHPTAKSMKPRIEPETILTRKQLEAAVKEIGEPKTEETQPHIISKKELVKAIKDLDLNEKVLVDTAKETKIGIFPEKEEPRVSVEEIGKPERYVVSKKKLMEAITAIETNKTGEIDLKDRLDLSGIRGLYKQVVTTLGDKPAVKDIPITLQPRVVGPSGITWTPDPLLSTIKLPRNPIDKKETNLKSDGELQKKKEDGNVQIVSLMNHIEYTQRFGDFRETSLNELHDCILEDGHQRSFNSSDVERANIANDMNFFSKRVNTSMIFVNQQYGPLMISVATETSVEKIALSEKMFPKLHRRESKYEKVNGSNPFPPLKELNTMGTETAKTISENVFHQRGIESGWKTVCDRGSSCWDSEVEDSIVSTIYSAIENKIASFTSLLSNVPSLRLNKMSSNCNGSSLPSQRDSIKNKRIRNTKDDWVYLPSRNRVSVSKIRELKPSIIVDKETNKYSLVGQSVSSRELGFKRPYQRRRFLVIRSKLKNPANSKHEQPFTLFKTSKRTKVPQATKRERSKKFLLLPKIPEEVETLSNNSGEFVKIENESLSETSSSEFVKISETEISQLINE</sequence>
<feature type="compositionally biased region" description="Low complexity" evidence="1">
    <location>
        <begin position="65"/>
        <end position="80"/>
    </location>
</feature>
<dbReference type="KEGG" id="ccal:113464693"/>
<feature type="region of interest" description="Disordered" evidence="1">
    <location>
        <begin position="804"/>
        <end position="823"/>
    </location>
</feature>
<feature type="region of interest" description="Disordered" evidence="1">
    <location>
        <begin position="1"/>
        <end position="35"/>
    </location>
</feature>
<evidence type="ECO:0000313" key="3">
    <source>
        <dbReference type="RefSeq" id="XP_026671712.1"/>
    </source>
</evidence>
<accession>A0AAJ7S5H9</accession>
<organism evidence="2 3">
    <name type="scientific">Ceratina calcarata</name>
    <dbReference type="NCBI Taxonomy" id="156304"/>
    <lineage>
        <taxon>Eukaryota</taxon>
        <taxon>Metazoa</taxon>
        <taxon>Ecdysozoa</taxon>
        <taxon>Arthropoda</taxon>
        <taxon>Hexapoda</taxon>
        <taxon>Insecta</taxon>
        <taxon>Pterygota</taxon>
        <taxon>Neoptera</taxon>
        <taxon>Endopterygota</taxon>
        <taxon>Hymenoptera</taxon>
        <taxon>Apocrita</taxon>
        <taxon>Aculeata</taxon>
        <taxon>Apoidea</taxon>
        <taxon>Anthophila</taxon>
        <taxon>Apidae</taxon>
        <taxon>Ceratina</taxon>
        <taxon>Zadontomerus</taxon>
    </lineage>
</organism>
<proteinExistence type="predicted"/>
<feature type="region of interest" description="Disordered" evidence="1">
    <location>
        <begin position="61"/>
        <end position="80"/>
    </location>
</feature>
<gene>
    <name evidence="3" type="primary">LOC113464693</name>
</gene>
<dbReference type="GeneID" id="113464693"/>
<reference evidence="3" key="1">
    <citation type="submission" date="2025-08" db="UniProtKB">
        <authorList>
            <consortium name="RefSeq"/>
        </authorList>
    </citation>
    <scope>IDENTIFICATION</scope>
    <source>
        <tissue evidence="3">Whole body</tissue>
    </source>
</reference>
<dbReference type="RefSeq" id="XP_026671712.1">
    <property type="nucleotide sequence ID" value="XM_026815911.1"/>
</dbReference>